<dbReference type="Gene3D" id="3.30.420.40">
    <property type="match status" value="2"/>
</dbReference>
<organism evidence="6 7">
    <name type="scientific">Candidatus Onthocola gallistercoris</name>
    <dbReference type="NCBI Taxonomy" id="2840876"/>
    <lineage>
        <taxon>Bacteria</taxon>
        <taxon>Bacillati</taxon>
        <taxon>Bacillota</taxon>
        <taxon>Bacilli</taxon>
        <taxon>Candidatus Onthocola</taxon>
    </lineage>
</organism>
<dbReference type="SUPFAM" id="SSF53067">
    <property type="entry name" value="Actin-like ATPase domain"/>
    <property type="match status" value="2"/>
</dbReference>
<comment type="caution">
    <text evidence="6">The sequence shown here is derived from an EMBL/GenBank/DDBJ whole genome shotgun (WGS) entry which is preliminary data.</text>
</comment>
<dbReference type="GO" id="GO:0016301">
    <property type="term" value="F:kinase activity"/>
    <property type="evidence" value="ECO:0007669"/>
    <property type="project" value="UniProtKB-KW"/>
</dbReference>
<dbReference type="CDD" id="cd07805">
    <property type="entry name" value="ASKHA_NBD_FGGY_CvXK-like"/>
    <property type="match status" value="1"/>
</dbReference>
<comment type="similarity">
    <text evidence="1">Belongs to the FGGY kinase family.</text>
</comment>
<dbReference type="InterPro" id="IPR018485">
    <property type="entry name" value="FGGY_C"/>
</dbReference>
<dbReference type="Pfam" id="PF00370">
    <property type="entry name" value="FGGY_N"/>
    <property type="match status" value="1"/>
</dbReference>
<dbReference type="EMBL" id="DVLT01000052">
    <property type="protein sequence ID" value="HIU03315.1"/>
    <property type="molecule type" value="Genomic_DNA"/>
</dbReference>
<dbReference type="Proteomes" id="UP000824164">
    <property type="component" value="Unassembled WGS sequence"/>
</dbReference>
<evidence type="ECO:0008006" key="8">
    <source>
        <dbReference type="Google" id="ProtNLM"/>
    </source>
</evidence>
<feature type="domain" description="Carbohydrate kinase FGGY N-terminal" evidence="4">
    <location>
        <begin position="3"/>
        <end position="238"/>
    </location>
</feature>
<evidence type="ECO:0000256" key="2">
    <source>
        <dbReference type="ARBA" id="ARBA00022679"/>
    </source>
</evidence>
<reference evidence="6" key="2">
    <citation type="journal article" date="2021" name="PeerJ">
        <title>Extensive microbial diversity within the chicken gut microbiome revealed by metagenomics and culture.</title>
        <authorList>
            <person name="Gilroy R."/>
            <person name="Ravi A."/>
            <person name="Getino M."/>
            <person name="Pursley I."/>
            <person name="Horton D.L."/>
            <person name="Alikhan N.F."/>
            <person name="Baker D."/>
            <person name="Gharbi K."/>
            <person name="Hall N."/>
            <person name="Watson M."/>
            <person name="Adriaenssens E.M."/>
            <person name="Foster-Nyarko E."/>
            <person name="Jarju S."/>
            <person name="Secka A."/>
            <person name="Antonio M."/>
            <person name="Oren A."/>
            <person name="Chaudhuri R.R."/>
            <person name="La Ragione R."/>
            <person name="Hildebrand F."/>
            <person name="Pallen M.J."/>
        </authorList>
    </citation>
    <scope>NUCLEOTIDE SEQUENCE</scope>
    <source>
        <strain evidence="6">CHK187-14744</strain>
    </source>
</reference>
<dbReference type="Pfam" id="PF02782">
    <property type="entry name" value="FGGY_C"/>
    <property type="match status" value="1"/>
</dbReference>
<evidence type="ECO:0000313" key="6">
    <source>
        <dbReference type="EMBL" id="HIU03315.1"/>
    </source>
</evidence>
<dbReference type="InterPro" id="IPR043129">
    <property type="entry name" value="ATPase_NBD"/>
</dbReference>
<dbReference type="PANTHER" id="PTHR43095:SF5">
    <property type="entry name" value="XYLULOSE KINASE"/>
    <property type="match status" value="1"/>
</dbReference>
<dbReference type="InterPro" id="IPR000577">
    <property type="entry name" value="Carb_kinase_FGGY"/>
</dbReference>
<keyword evidence="2" id="KW-0808">Transferase</keyword>
<proteinExistence type="inferred from homology"/>
<keyword evidence="3" id="KW-0418">Kinase</keyword>
<dbReference type="InterPro" id="IPR018484">
    <property type="entry name" value="FGGY_N"/>
</dbReference>
<dbReference type="InterPro" id="IPR050406">
    <property type="entry name" value="FGGY_Carb_Kinase"/>
</dbReference>
<gene>
    <name evidence="6" type="ORF">IAB63_08695</name>
</gene>
<accession>A0A9D1HIP6</accession>
<dbReference type="AlphaFoldDB" id="A0A9D1HIP6"/>
<reference evidence="6" key="1">
    <citation type="submission" date="2020-10" db="EMBL/GenBank/DDBJ databases">
        <authorList>
            <person name="Gilroy R."/>
        </authorList>
    </citation>
    <scope>NUCLEOTIDE SEQUENCE</scope>
    <source>
        <strain evidence="6">CHK187-14744</strain>
    </source>
</reference>
<evidence type="ECO:0000259" key="4">
    <source>
        <dbReference type="Pfam" id="PF00370"/>
    </source>
</evidence>
<name>A0A9D1HIP6_9FIRM</name>
<feature type="domain" description="Carbohydrate kinase FGGY C-terminal" evidence="5">
    <location>
        <begin position="249"/>
        <end position="450"/>
    </location>
</feature>
<protein>
    <recommendedName>
        <fullName evidence="8">Carbohydrate kinase</fullName>
    </recommendedName>
</protein>
<dbReference type="GO" id="GO:0005975">
    <property type="term" value="P:carbohydrate metabolic process"/>
    <property type="evidence" value="ECO:0007669"/>
    <property type="project" value="InterPro"/>
</dbReference>
<evidence type="ECO:0000313" key="7">
    <source>
        <dbReference type="Proteomes" id="UP000824164"/>
    </source>
</evidence>
<sequence length="503" mass="55137">MDYILAYDFGTSGVKAALVDYEGRLIGDKECGYPLLYKGGGFVEQEPQAYWDAVCKATRTVIENAGIPAESVTGMSFSTQGLGIIPLSKDGEILYNNISWVDSRARAQADEINEKLGRHEFDAADVIPKYLWIKQNMPELYEKTAYFLDCTGYLNYMATGNIAMDYSGKAPYSADEAEVKRRLSWYETAGLDVAKCPPLIPCTGYVGNLTEKAAAELGVTTAVEVYMGVVDVTCAAMGAGCCKEGDAHVYLGTSGWLTVVTGKDKFPTSQPGIWQLQAADETKHLYGGCTQCAGMALDWAIDRFYHTEKEMFARGEKPSGEENIYDLVNKEAAEVPAGSEGLLATTWLLGEGCPITDEKAKAVYVGATQTHTRNYFVNAMMEAVCYSLRMEIDDYRIDSGGKEVEKLGAIGGGAQSDHWMQMMANVTGVPVSVPENCRHSGAIGSAAIVCVGKGIYKIDEIDRFVRIGKTFYPDPEKKAIYDRQYAIWQKLYPALKDVFADLY</sequence>
<evidence type="ECO:0000256" key="1">
    <source>
        <dbReference type="ARBA" id="ARBA00009156"/>
    </source>
</evidence>
<dbReference type="PANTHER" id="PTHR43095">
    <property type="entry name" value="SUGAR KINASE"/>
    <property type="match status" value="1"/>
</dbReference>
<dbReference type="PIRSF" id="PIRSF000538">
    <property type="entry name" value="GlpK"/>
    <property type="match status" value="1"/>
</dbReference>
<evidence type="ECO:0000256" key="3">
    <source>
        <dbReference type="ARBA" id="ARBA00022777"/>
    </source>
</evidence>
<evidence type="ECO:0000259" key="5">
    <source>
        <dbReference type="Pfam" id="PF02782"/>
    </source>
</evidence>